<sequence>MPQNVTITLSAPIEGHGTPITQLVFRPPVWRDILKVGGEPFTVHRSADGVVFFADNPESFAHYLEVCLVEPKEYSLVESQVGPADTIKAKEVIRDFFVPGGPVGGDS</sequence>
<dbReference type="Proteomes" id="UP000321258">
    <property type="component" value="Unassembled WGS sequence"/>
</dbReference>
<organism evidence="1 2">
    <name type="scientific">Methylobacterium haplocladii</name>
    <dbReference type="NCBI Taxonomy" id="1176176"/>
    <lineage>
        <taxon>Bacteria</taxon>
        <taxon>Pseudomonadati</taxon>
        <taxon>Pseudomonadota</taxon>
        <taxon>Alphaproteobacteria</taxon>
        <taxon>Hyphomicrobiales</taxon>
        <taxon>Methylobacteriaceae</taxon>
        <taxon>Methylobacterium</taxon>
    </lineage>
</organism>
<dbReference type="OrthoDB" id="7998904at2"/>
<evidence type="ECO:0000313" key="1">
    <source>
        <dbReference type="EMBL" id="GEO99505.1"/>
    </source>
</evidence>
<gene>
    <name evidence="1" type="ORF">MHA02_18930</name>
</gene>
<dbReference type="EMBL" id="BJZT01000018">
    <property type="protein sequence ID" value="GEO99505.1"/>
    <property type="molecule type" value="Genomic_DNA"/>
</dbReference>
<accession>A0A512IP77</accession>
<protein>
    <submittedName>
        <fullName evidence="1">Uncharacterized protein</fullName>
    </submittedName>
</protein>
<proteinExistence type="predicted"/>
<dbReference type="AlphaFoldDB" id="A0A512IP77"/>
<reference evidence="1 2" key="1">
    <citation type="submission" date="2019-07" db="EMBL/GenBank/DDBJ databases">
        <title>Whole genome shotgun sequence of Methylobacterium haplocladii NBRC 107714.</title>
        <authorList>
            <person name="Hosoyama A."/>
            <person name="Uohara A."/>
            <person name="Ohji S."/>
            <person name="Ichikawa N."/>
        </authorList>
    </citation>
    <scope>NUCLEOTIDE SEQUENCE [LARGE SCALE GENOMIC DNA]</scope>
    <source>
        <strain evidence="1 2">NBRC 107714</strain>
    </source>
</reference>
<evidence type="ECO:0000313" key="2">
    <source>
        <dbReference type="Proteomes" id="UP000321258"/>
    </source>
</evidence>
<dbReference type="RefSeq" id="WP_147078393.1">
    <property type="nucleotide sequence ID" value="NZ_BJZT01000018.1"/>
</dbReference>
<name>A0A512IP77_9HYPH</name>
<comment type="caution">
    <text evidence="1">The sequence shown here is derived from an EMBL/GenBank/DDBJ whole genome shotgun (WGS) entry which is preliminary data.</text>
</comment>
<keyword evidence="2" id="KW-1185">Reference proteome</keyword>